<accession>A0ABC9DJ17</accession>
<dbReference type="Proteomes" id="UP001497457">
    <property type="component" value="Chromosome 33rd"/>
</dbReference>
<proteinExistence type="predicted"/>
<evidence type="ECO:0000313" key="3">
    <source>
        <dbReference type="EMBL" id="CAL5039878.1"/>
    </source>
</evidence>
<feature type="signal peptide" evidence="2">
    <location>
        <begin position="1"/>
        <end position="27"/>
    </location>
</feature>
<feature type="compositionally biased region" description="Low complexity" evidence="1">
    <location>
        <begin position="261"/>
        <end position="274"/>
    </location>
</feature>
<organism evidence="3 4">
    <name type="scientific">Urochloa decumbens</name>
    <dbReference type="NCBI Taxonomy" id="240449"/>
    <lineage>
        <taxon>Eukaryota</taxon>
        <taxon>Viridiplantae</taxon>
        <taxon>Streptophyta</taxon>
        <taxon>Embryophyta</taxon>
        <taxon>Tracheophyta</taxon>
        <taxon>Spermatophyta</taxon>
        <taxon>Magnoliopsida</taxon>
        <taxon>Liliopsida</taxon>
        <taxon>Poales</taxon>
        <taxon>Poaceae</taxon>
        <taxon>PACMAD clade</taxon>
        <taxon>Panicoideae</taxon>
        <taxon>Panicodae</taxon>
        <taxon>Paniceae</taxon>
        <taxon>Melinidinae</taxon>
        <taxon>Urochloa</taxon>
    </lineage>
</organism>
<reference evidence="3" key="1">
    <citation type="submission" date="2024-10" db="EMBL/GenBank/DDBJ databases">
        <authorList>
            <person name="Ryan C."/>
        </authorList>
    </citation>
    <scope>NUCLEOTIDE SEQUENCE [LARGE SCALE GENOMIC DNA]</scope>
</reference>
<evidence type="ECO:0000256" key="2">
    <source>
        <dbReference type="SAM" id="SignalP"/>
    </source>
</evidence>
<feature type="region of interest" description="Disordered" evidence="1">
    <location>
        <begin position="254"/>
        <end position="278"/>
    </location>
</feature>
<name>A0ABC9DJ17_9POAL</name>
<protein>
    <submittedName>
        <fullName evidence="3">Uncharacterized protein</fullName>
    </submittedName>
</protein>
<evidence type="ECO:0000256" key="1">
    <source>
        <dbReference type="SAM" id="MobiDB-lite"/>
    </source>
</evidence>
<dbReference type="SUPFAM" id="SSF49899">
    <property type="entry name" value="Concanavalin A-like lectins/glucanases"/>
    <property type="match status" value="1"/>
</dbReference>
<sequence>MGGHGRLFPMRLLLCTSLLFISPSVSSSSLLSFNVHFSSQWGYDPQEVLFHQISPKNRSLHESSCEVYTGHQDKVVLRRKKKKNFVPKVCDCSRMDGLMYGRPALLRVRDKAIDEVASFKMTMCLRVDREAATSSTAGRTGLFLFLAPYPFNRNDEGIEVGLDSACTDQLFQSSLGSDPVVCAHVHYESAEELLKTSIRIGDRSCLCGKKIERRRMPNEAAVGFASKTAGDPIKLENILTWSFHSTLESNVAPLFRPPGVATGAETETESSTGEQQVRWDPWNRNAELNFQYRRNWQQNWQLTCSISVSLRYGNGNEGTD</sequence>
<keyword evidence="2" id="KW-0732">Signal</keyword>
<keyword evidence="4" id="KW-1185">Reference proteome</keyword>
<dbReference type="AlphaFoldDB" id="A0ABC9DJ17"/>
<gene>
    <name evidence="3" type="ORF">URODEC1_LOCUS85786</name>
</gene>
<evidence type="ECO:0000313" key="4">
    <source>
        <dbReference type="Proteomes" id="UP001497457"/>
    </source>
</evidence>
<dbReference type="InterPro" id="IPR013320">
    <property type="entry name" value="ConA-like_dom_sf"/>
</dbReference>
<dbReference type="EMBL" id="OZ075143">
    <property type="protein sequence ID" value="CAL5039878.1"/>
    <property type="molecule type" value="Genomic_DNA"/>
</dbReference>
<feature type="chain" id="PRO_5044880798" evidence="2">
    <location>
        <begin position="28"/>
        <end position="320"/>
    </location>
</feature>
<dbReference type="Gene3D" id="2.60.120.200">
    <property type="match status" value="1"/>
</dbReference>